<evidence type="ECO:0000256" key="1">
    <source>
        <dbReference type="SAM" id="Phobius"/>
    </source>
</evidence>
<sequence length="61" mass="6922">MDCLGGQRVRVCMYVLCVLYMCVCTCVRVCVRVSFFPSEVVCYFENANANCNVNPSLVITW</sequence>
<evidence type="ECO:0000313" key="2">
    <source>
        <dbReference type="EMBL" id="JAH85665.1"/>
    </source>
</evidence>
<dbReference type="AlphaFoldDB" id="A0A0E9W7V3"/>
<feature type="transmembrane region" description="Helical" evidence="1">
    <location>
        <begin position="12"/>
        <end position="35"/>
    </location>
</feature>
<dbReference type="EMBL" id="GBXM01022912">
    <property type="protein sequence ID" value="JAH85665.1"/>
    <property type="molecule type" value="Transcribed_RNA"/>
</dbReference>
<reference evidence="2" key="2">
    <citation type="journal article" date="2015" name="Fish Shellfish Immunol.">
        <title>Early steps in the European eel (Anguilla anguilla)-Vibrio vulnificus interaction in the gills: Role of the RtxA13 toxin.</title>
        <authorList>
            <person name="Callol A."/>
            <person name="Pajuelo D."/>
            <person name="Ebbesson L."/>
            <person name="Teles M."/>
            <person name="MacKenzie S."/>
            <person name="Amaro C."/>
        </authorList>
    </citation>
    <scope>NUCLEOTIDE SEQUENCE</scope>
</reference>
<name>A0A0E9W7V3_ANGAN</name>
<keyword evidence="1" id="KW-1133">Transmembrane helix</keyword>
<accession>A0A0E9W7V3</accession>
<keyword evidence="1" id="KW-0812">Transmembrane</keyword>
<keyword evidence="1" id="KW-0472">Membrane</keyword>
<reference evidence="2" key="1">
    <citation type="submission" date="2014-11" db="EMBL/GenBank/DDBJ databases">
        <authorList>
            <person name="Amaro Gonzalez C."/>
        </authorList>
    </citation>
    <scope>NUCLEOTIDE SEQUENCE</scope>
</reference>
<proteinExistence type="predicted"/>
<organism evidence="2">
    <name type="scientific">Anguilla anguilla</name>
    <name type="common">European freshwater eel</name>
    <name type="synonym">Muraena anguilla</name>
    <dbReference type="NCBI Taxonomy" id="7936"/>
    <lineage>
        <taxon>Eukaryota</taxon>
        <taxon>Metazoa</taxon>
        <taxon>Chordata</taxon>
        <taxon>Craniata</taxon>
        <taxon>Vertebrata</taxon>
        <taxon>Euteleostomi</taxon>
        <taxon>Actinopterygii</taxon>
        <taxon>Neopterygii</taxon>
        <taxon>Teleostei</taxon>
        <taxon>Anguilliformes</taxon>
        <taxon>Anguillidae</taxon>
        <taxon>Anguilla</taxon>
    </lineage>
</organism>
<protein>
    <submittedName>
        <fullName evidence="2">Uncharacterized protein</fullName>
    </submittedName>
</protein>